<sequence>MLSGDTDEADIEPVDGGSLFVTNNPEHVTPVEAPVSGHAVTALTCQDLWPVASHLDDIEHLQTQIYRTLFELGMSWIYLPPLWRLPGAFSGIYYVVSTFGAGACDDGFQNLMSPMMIFRMPSEPC</sequence>
<reference evidence="1" key="1">
    <citation type="submission" date="2021-05" db="EMBL/GenBank/DDBJ databases">
        <title>First report of NDM-5 and VEB-6 producing Proteus mirabilis isolated from blood of a sepsis patient in Kolkata, India.</title>
        <authorList>
            <person name="Halder G."/>
            <person name="Chaudhuri B."/>
            <person name="Dutta S."/>
        </authorList>
    </citation>
    <scope>NUCLEOTIDE SEQUENCE [LARGE SCALE GENOMIC DNA]</scope>
    <source>
        <strain evidence="1">7049</strain>
    </source>
</reference>
<gene>
    <name evidence="1" type="ORF">I3679_014145</name>
</gene>
<comment type="caution">
    <text evidence="1">The sequence shown here is derived from an EMBL/GenBank/DDBJ whole genome shotgun (WGS) entry which is preliminary data.</text>
</comment>
<evidence type="ECO:0000313" key="1">
    <source>
        <dbReference type="EMBL" id="MEY2344706.1"/>
    </source>
</evidence>
<name>A0ABD5LXU3_PROMI</name>
<accession>A0ABD5LXU3</accession>
<dbReference type="EMBL" id="JADQCH020000002">
    <property type="protein sequence ID" value="MEY2344706.1"/>
    <property type="molecule type" value="Genomic_DNA"/>
</dbReference>
<proteinExistence type="predicted"/>
<protein>
    <submittedName>
        <fullName evidence="1">Uncharacterized protein</fullName>
    </submittedName>
</protein>
<organism evidence="1">
    <name type="scientific">Proteus mirabilis</name>
    <dbReference type="NCBI Taxonomy" id="584"/>
    <lineage>
        <taxon>Bacteria</taxon>
        <taxon>Pseudomonadati</taxon>
        <taxon>Pseudomonadota</taxon>
        <taxon>Gammaproteobacteria</taxon>
        <taxon>Enterobacterales</taxon>
        <taxon>Morganellaceae</taxon>
        <taxon>Proteus</taxon>
    </lineage>
</organism>
<dbReference type="AlphaFoldDB" id="A0ABD5LXU3"/>